<keyword evidence="4" id="KW-1185">Reference proteome</keyword>
<dbReference type="EMBL" id="BAAAHK010000013">
    <property type="protein sequence ID" value="GAA0952437.1"/>
    <property type="molecule type" value="Genomic_DNA"/>
</dbReference>
<evidence type="ECO:0000313" key="3">
    <source>
        <dbReference type="EMBL" id="GAA0952437.1"/>
    </source>
</evidence>
<dbReference type="Proteomes" id="UP001500542">
    <property type="component" value="Unassembled WGS sequence"/>
</dbReference>
<gene>
    <name evidence="3" type="ORF">GCM10009554_55430</name>
</gene>
<keyword evidence="1" id="KW-1133">Transmembrane helix</keyword>
<feature type="transmembrane region" description="Helical" evidence="1">
    <location>
        <begin position="304"/>
        <end position="321"/>
    </location>
</feature>
<feature type="chain" id="PRO_5045943212" description="DUF916 domain-containing protein" evidence="2">
    <location>
        <begin position="27"/>
        <end position="335"/>
    </location>
</feature>
<evidence type="ECO:0000313" key="4">
    <source>
        <dbReference type="Proteomes" id="UP001500542"/>
    </source>
</evidence>
<evidence type="ECO:0000256" key="2">
    <source>
        <dbReference type="SAM" id="SignalP"/>
    </source>
</evidence>
<evidence type="ECO:0008006" key="5">
    <source>
        <dbReference type="Google" id="ProtNLM"/>
    </source>
</evidence>
<keyword evidence="1" id="KW-0472">Membrane</keyword>
<keyword evidence="2" id="KW-0732">Signal</keyword>
<feature type="signal peptide" evidence="2">
    <location>
        <begin position="1"/>
        <end position="26"/>
    </location>
</feature>
<organism evidence="3 4">
    <name type="scientific">Kribbella koreensis</name>
    <dbReference type="NCBI Taxonomy" id="57909"/>
    <lineage>
        <taxon>Bacteria</taxon>
        <taxon>Bacillati</taxon>
        <taxon>Actinomycetota</taxon>
        <taxon>Actinomycetes</taxon>
        <taxon>Propionibacteriales</taxon>
        <taxon>Kribbellaceae</taxon>
        <taxon>Kribbella</taxon>
    </lineage>
</organism>
<protein>
    <recommendedName>
        <fullName evidence="5">DUF916 domain-containing protein</fullName>
    </recommendedName>
</protein>
<proteinExistence type="predicted"/>
<keyword evidence="1" id="KW-0812">Transmembrane</keyword>
<name>A0ABN1R644_9ACTN</name>
<accession>A0ABN1R644</accession>
<comment type="caution">
    <text evidence="3">The sequence shown here is derived from an EMBL/GenBank/DDBJ whole genome shotgun (WGS) entry which is preliminary data.</text>
</comment>
<sequence length="335" mass="35509">MSGVRRVLAVLAIGLALPCFASVATAAEAPAPVTIEPSKASWPVADLDPAARTGVQLVGTKGQRYDVKFRLPEGAANGKPDWYLMKLDLRLRFAAQARGEWAVVGDMNGFTGARVDFSVERGQATVSSLSLLGGRRTRTTDAAEVTEQFVNYAQDGGLIPGKVNVLSFRIEAEKAAGLTSVEVLPTSGLELTKAQPDEIGLGTPDKALVAAVGETIEVPFGVSRRGGHPDAPIDVELSPLRSGMSVVGESHQKFPGVGSGIRGKFVIKVDSAGEYRVAVRAIGSYNPAGGEISILAGPRGPDRVRWWLIIPVALLTLTFGLRRLLRHRKNTAEVP</sequence>
<reference evidence="3 4" key="1">
    <citation type="journal article" date="2019" name="Int. J. Syst. Evol. Microbiol.">
        <title>The Global Catalogue of Microorganisms (GCM) 10K type strain sequencing project: providing services to taxonomists for standard genome sequencing and annotation.</title>
        <authorList>
            <consortium name="The Broad Institute Genomics Platform"/>
            <consortium name="The Broad Institute Genome Sequencing Center for Infectious Disease"/>
            <person name="Wu L."/>
            <person name="Ma J."/>
        </authorList>
    </citation>
    <scope>NUCLEOTIDE SEQUENCE [LARGE SCALE GENOMIC DNA]</scope>
    <source>
        <strain evidence="3 4">JCM 10977</strain>
    </source>
</reference>
<evidence type="ECO:0000256" key="1">
    <source>
        <dbReference type="SAM" id="Phobius"/>
    </source>
</evidence>